<dbReference type="Pfam" id="PF01762">
    <property type="entry name" value="Galactosyl_T"/>
    <property type="match status" value="1"/>
</dbReference>
<feature type="domain" description="Exostosin GT47" evidence="11">
    <location>
        <begin position="938"/>
        <end position="1022"/>
    </location>
</feature>
<dbReference type="OrthoDB" id="115198at2759"/>
<dbReference type="Proteomes" id="UP000037460">
    <property type="component" value="Unassembled WGS sequence"/>
</dbReference>
<protein>
    <recommendedName>
        <fullName evidence="11">Exostosin GT47 domain-containing protein</fullName>
    </recommendedName>
</protein>
<feature type="region of interest" description="Disordered" evidence="10">
    <location>
        <begin position="391"/>
        <end position="420"/>
    </location>
</feature>
<evidence type="ECO:0000256" key="9">
    <source>
        <dbReference type="ARBA" id="ARBA00023136"/>
    </source>
</evidence>
<evidence type="ECO:0000256" key="6">
    <source>
        <dbReference type="ARBA" id="ARBA00022968"/>
    </source>
</evidence>
<accession>A0A0M0JFT8</accession>
<dbReference type="GO" id="GO:0016758">
    <property type="term" value="F:hexosyltransferase activity"/>
    <property type="evidence" value="ECO:0007669"/>
    <property type="project" value="InterPro"/>
</dbReference>
<name>A0A0M0JFT8_9EUKA</name>
<evidence type="ECO:0000256" key="2">
    <source>
        <dbReference type="ARBA" id="ARBA00008661"/>
    </source>
</evidence>
<keyword evidence="7" id="KW-1133">Transmembrane helix</keyword>
<evidence type="ECO:0000256" key="10">
    <source>
        <dbReference type="SAM" id="MobiDB-lite"/>
    </source>
</evidence>
<keyword evidence="5" id="KW-0812">Transmembrane</keyword>
<keyword evidence="6" id="KW-0735">Signal-anchor</keyword>
<evidence type="ECO:0000256" key="5">
    <source>
        <dbReference type="ARBA" id="ARBA00022692"/>
    </source>
</evidence>
<keyword evidence="9" id="KW-0472">Membrane</keyword>
<feature type="region of interest" description="Disordered" evidence="10">
    <location>
        <begin position="855"/>
        <end position="874"/>
    </location>
</feature>
<evidence type="ECO:0000256" key="1">
    <source>
        <dbReference type="ARBA" id="ARBA00004323"/>
    </source>
</evidence>
<evidence type="ECO:0000256" key="3">
    <source>
        <dbReference type="ARBA" id="ARBA00022676"/>
    </source>
</evidence>
<evidence type="ECO:0000256" key="7">
    <source>
        <dbReference type="ARBA" id="ARBA00022989"/>
    </source>
</evidence>
<gene>
    <name evidence="12" type="ORF">Ctob_002680</name>
</gene>
<evidence type="ECO:0000259" key="11">
    <source>
        <dbReference type="Pfam" id="PF03016"/>
    </source>
</evidence>
<comment type="caution">
    <text evidence="12">The sequence shown here is derived from an EMBL/GenBank/DDBJ whole genome shotgun (WGS) entry which is preliminary data.</text>
</comment>
<dbReference type="AlphaFoldDB" id="A0A0M0JFT8"/>
<evidence type="ECO:0000256" key="4">
    <source>
        <dbReference type="ARBA" id="ARBA00022679"/>
    </source>
</evidence>
<keyword evidence="13" id="KW-1185">Reference proteome</keyword>
<keyword evidence="3" id="KW-0328">Glycosyltransferase</keyword>
<dbReference type="InterPro" id="IPR002659">
    <property type="entry name" value="Glyco_trans_31"/>
</dbReference>
<comment type="similarity">
    <text evidence="2">Belongs to the glycosyltransferase 31 family.</text>
</comment>
<reference evidence="13" key="1">
    <citation type="journal article" date="2015" name="PLoS Genet.">
        <title>Genome Sequence and Transcriptome Analyses of Chrysochromulina tobin: Metabolic Tools for Enhanced Algal Fitness in the Prominent Order Prymnesiales (Haptophyceae).</title>
        <authorList>
            <person name="Hovde B.T."/>
            <person name="Deodato C.R."/>
            <person name="Hunsperger H.M."/>
            <person name="Ryken S.A."/>
            <person name="Yost W."/>
            <person name="Jha R.K."/>
            <person name="Patterson J."/>
            <person name="Monnat R.J. Jr."/>
            <person name="Barlow S.B."/>
            <person name="Starkenburg S.R."/>
            <person name="Cattolico R.A."/>
        </authorList>
    </citation>
    <scope>NUCLEOTIDE SEQUENCE</scope>
    <source>
        <strain evidence="13">CCMP291</strain>
    </source>
</reference>
<comment type="subcellular location">
    <subcellularLocation>
        <location evidence="1">Golgi apparatus membrane</location>
        <topology evidence="1">Single-pass type II membrane protein</topology>
    </subcellularLocation>
</comment>
<keyword evidence="8" id="KW-0333">Golgi apparatus</keyword>
<dbReference type="GO" id="GO:0000139">
    <property type="term" value="C:Golgi membrane"/>
    <property type="evidence" value="ECO:0007669"/>
    <property type="project" value="UniProtKB-SubCell"/>
</dbReference>
<organism evidence="12 13">
    <name type="scientific">Chrysochromulina tobinii</name>
    <dbReference type="NCBI Taxonomy" id="1460289"/>
    <lineage>
        <taxon>Eukaryota</taxon>
        <taxon>Haptista</taxon>
        <taxon>Haptophyta</taxon>
        <taxon>Prymnesiophyceae</taxon>
        <taxon>Prymnesiales</taxon>
        <taxon>Chrysochromulinaceae</taxon>
        <taxon>Chrysochromulina</taxon>
    </lineage>
</organism>
<dbReference type="PANTHER" id="PTHR11214">
    <property type="entry name" value="BETA-1,3-N-ACETYLGLUCOSAMINYLTRANSFERASE"/>
    <property type="match status" value="1"/>
</dbReference>
<dbReference type="EMBL" id="JWZX01003002">
    <property type="protein sequence ID" value="KOO25237.1"/>
    <property type="molecule type" value="Genomic_DNA"/>
</dbReference>
<dbReference type="InterPro" id="IPR040911">
    <property type="entry name" value="Exostosin_GT47"/>
</dbReference>
<keyword evidence="4" id="KW-0808">Transferase</keyword>
<dbReference type="PANTHER" id="PTHR11214:SF3">
    <property type="entry name" value="BETA-1,3-GALACTOSYLTRANSFERASE 6"/>
    <property type="match status" value="1"/>
</dbReference>
<evidence type="ECO:0000313" key="12">
    <source>
        <dbReference type="EMBL" id="KOO25237.1"/>
    </source>
</evidence>
<sequence>MRPGGPQLASPCRQHDLLLALGSISPPEYTARRMAQRLTWMTSDDVGPSGSICAMFIMRTGMMPQPLMLAAERESAVYGDMLLANTIVWNETRVRGPTLSLGWWLSYASHELRHARFVGKIDDDTYLHIPDLSALLRHVHAGVSPSAYVYLGVLTYYPRLFDKTMHAWGLNQAWNVGKWCRSNDLTLPAHLKACGPSGCGRCIGPFIFASGFLIVLSQPLLASVAFSPSLESEMQAEMQMQAMRALDPASLPDKAGERQTTVMEDVWLGSLLHRFPPPAPITYVTLLDSTGRKLHVDAWDLRMTRTAMLVHNPNKATQRLLALHAAFGSLHCSFPPRLSCKSLQQAGRLVAHPQRSASLVERDAMGAVLGARLGMGHRICTVESDEISSHEISSLKRRRSQTPRLAKGGDGQANAGGASPACCTTDGKGNASCDAVFGSNRWAKQLDLDPYLREMRQALASSKASRSRASLLPLFITLHALLAGDSKPHKENCHAIPLERRVLPAEPDTWRVASDRPLPKFYLHDSSGCNFSVVKRGLRAHIGERLAEEVVPIAFSQYLVDLPLIEALENHPMRVHDPEAAEWHVLAAMPFASRIWGLLEENVSADGLRCCDASGACSGCTHKTGTPTNLPGLRRHEERLSALISYLESNRWWRKARVPFFQFSTGISISVDLGTALIRTLNRRNSDVGPVILGGVDRSGLHAQQAHNLPLLRRMVVLPHVASPECTVHASLCSGDGSGGRRRSKRDARRALARAAATGRQTDGSPVLAAALVYGACRLQAAATASGDTAPAKGADATAAAAIEHEAGAVGAGAAGALDSASLLVDPEQRQWWASVGATSGAGARALPDETWWRQSRPKARRLQSRPGAPPDETWRRRFVGRAASEDDGRAGFVFHGDHGRYDFGARGAVRDISQHLRAPHDFKGLRLMIHGGAQNKTVTRAAAHAAHRSTSRHTTRTMLDAALCFVPRGDTDTSRRLFDALATGCVPVVVKVVGGLPAHAMLSNLPFHHTISWRRIVHFLSAGGANIQTRHTAASGWRNVCRVEEAQLLDAWHDDVRTLATVRRNAIAAFVAALDVELHPRGVANALLMEMAYALTDRPTSLFLPPPHVLPTGMREWRNLSDKPWLWDACRSGCECGDQWCKDLACNVPADRPNDQKCRE</sequence>
<evidence type="ECO:0000313" key="13">
    <source>
        <dbReference type="Proteomes" id="UP000037460"/>
    </source>
</evidence>
<proteinExistence type="inferred from homology"/>
<evidence type="ECO:0000256" key="8">
    <source>
        <dbReference type="ARBA" id="ARBA00023034"/>
    </source>
</evidence>
<dbReference type="Pfam" id="PF03016">
    <property type="entry name" value="Exostosin_GT47"/>
    <property type="match status" value="1"/>
</dbReference>